<name>A0A438AE51_9RHOB</name>
<dbReference type="OrthoDB" id="7768818at2"/>
<accession>A0A438AE51</accession>
<organism evidence="1 2">
    <name type="scientific">Mesobaculum littorinae</name>
    <dbReference type="NCBI Taxonomy" id="2486419"/>
    <lineage>
        <taxon>Bacteria</taxon>
        <taxon>Pseudomonadati</taxon>
        <taxon>Pseudomonadota</taxon>
        <taxon>Alphaproteobacteria</taxon>
        <taxon>Rhodobacterales</taxon>
        <taxon>Roseobacteraceae</taxon>
        <taxon>Mesobaculum</taxon>
    </lineage>
</organism>
<comment type="caution">
    <text evidence="1">The sequence shown here is derived from an EMBL/GenBank/DDBJ whole genome shotgun (WGS) entry which is preliminary data.</text>
</comment>
<dbReference type="AlphaFoldDB" id="A0A438AE51"/>
<sequence>MTTKNPWDMSQYMQGFDPEQMARMFNPQSMFAMFQPPKAELFDMESIIKANQRNFEAMSEANKAAAEAYKDMLDKQMEIFGKLTLAARQQYEWAEDTAGPDTLTAKTRSMSDAVEEALRLMRRMAEATREANEQAFTQVRGQVDEAVENLEKAAKAAPKATPKDPAK</sequence>
<proteinExistence type="predicted"/>
<evidence type="ECO:0008006" key="3">
    <source>
        <dbReference type="Google" id="ProtNLM"/>
    </source>
</evidence>
<reference evidence="1 2" key="1">
    <citation type="submission" date="2018-11" db="EMBL/GenBank/DDBJ databases">
        <title>Mesobaculum littorinae gen. nov., sp. nov., isolated from Littorina scabra that represents a novel genus of the order Rhodobacteraceae.</title>
        <authorList>
            <person name="Li F."/>
        </authorList>
    </citation>
    <scope>NUCLEOTIDE SEQUENCE [LARGE SCALE GENOMIC DNA]</scope>
    <source>
        <strain evidence="1 2">M0103</strain>
    </source>
</reference>
<protein>
    <recommendedName>
        <fullName evidence="3">Phasin family protein</fullName>
    </recommendedName>
</protein>
<gene>
    <name evidence="1" type="ORF">EKE94_16465</name>
</gene>
<dbReference type="Proteomes" id="UP000285908">
    <property type="component" value="Unassembled WGS sequence"/>
</dbReference>
<evidence type="ECO:0000313" key="2">
    <source>
        <dbReference type="Proteomes" id="UP000285908"/>
    </source>
</evidence>
<dbReference type="EMBL" id="RQXX01000007">
    <property type="protein sequence ID" value="RVV96932.1"/>
    <property type="molecule type" value="Genomic_DNA"/>
</dbReference>
<evidence type="ECO:0000313" key="1">
    <source>
        <dbReference type="EMBL" id="RVV96932.1"/>
    </source>
</evidence>
<dbReference type="RefSeq" id="WP_127907726.1">
    <property type="nucleotide sequence ID" value="NZ_RQXX01000007.1"/>
</dbReference>
<keyword evidence="2" id="KW-1185">Reference proteome</keyword>